<reference evidence="1" key="1">
    <citation type="journal article" date="2019" name="Sci. Rep.">
        <title>Draft genome of Tanacetum cinerariifolium, the natural source of mosquito coil.</title>
        <authorList>
            <person name="Yamashiro T."/>
            <person name="Shiraishi A."/>
            <person name="Satake H."/>
            <person name="Nakayama K."/>
        </authorList>
    </citation>
    <scope>NUCLEOTIDE SEQUENCE</scope>
</reference>
<comment type="caution">
    <text evidence="1">The sequence shown here is derived from an EMBL/GenBank/DDBJ whole genome shotgun (WGS) entry which is preliminary data.</text>
</comment>
<accession>A0A699K2U6</accession>
<evidence type="ECO:0000313" key="1">
    <source>
        <dbReference type="EMBL" id="GFA69504.1"/>
    </source>
</evidence>
<dbReference type="EMBL" id="BKCJ010470425">
    <property type="protein sequence ID" value="GFA69504.1"/>
    <property type="molecule type" value="Genomic_DNA"/>
</dbReference>
<name>A0A699K2U6_TANCI</name>
<feature type="non-terminal residue" evidence="1">
    <location>
        <position position="1"/>
    </location>
</feature>
<protein>
    <submittedName>
        <fullName evidence="1">Uncharacterized protein</fullName>
    </submittedName>
</protein>
<dbReference type="AlphaFoldDB" id="A0A699K2U6"/>
<proteinExistence type="predicted"/>
<organism evidence="1">
    <name type="scientific">Tanacetum cinerariifolium</name>
    <name type="common">Dalmatian daisy</name>
    <name type="synonym">Chrysanthemum cinerariifolium</name>
    <dbReference type="NCBI Taxonomy" id="118510"/>
    <lineage>
        <taxon>Eukaryota</taxon>
        <taxon>Viridiplantae</taxon>
        <taxon>Streptophyta</taxon>
        <taxon>Embryophyta</taxon>
        <taxon>Tracheophyta</taxon>
        <taxon>Spermatophyta</taxon>
        <taxon>Magnoliopsida</taxon>
        <taxon>eudicotyledons</taxon>
        <taxon>Gunneridae</taxon>
        <taxon>Pentapetalae</taxon>
        <taxon>asterids</taxon>
        <taxon>campanulids</taxon>
        <taxon>Asterales</taxon>
        <taxon>Asteraceae</taxon>
        <taxon>Asteroideae</taxon>
        <taxon>Anthemideae</taxon>
        <taxon>Anthemidinae</taxon>
        <taxon>Tanacetum</taxon>
    </lineage>
</organism>
<gene>
    <name evidence="1" type="ORF">Tci_641476</name>
</gene>
<sequence>IPQMACRSSLRKKNEIVGSTAVFFMWTLNLHKWTKASGAQVRIASYINILIGV</sequence>